<feature type="compositionally biased region" description="Polar residues" evidence="1">
    <location>
        <begin position="49"/>
        <end position="63"/>
    </location>
</feature>
<proteinExistence type="predicted"/>
<name>A0A7T3R0M2_9VIRU</name>
<evidence type="ECO:0000256" key="1">
    <source>
        <dbReference type="SAM" id="MobiDB-lite"/>
    </source>
</evidence>
<sequence>MADRRPKQDGNANPQQKRTALMRKVGYKGKPENFDPTRVSGNRQREATSTDSQTTREPSSSATKPDPKPTAQHAPASKLPPPTHKTENEAKPTTQKNAGWLAESVYGFDIVQRELQQVTEFTPTYARLTAITRTVFSQLAADDSQLNRKMTLEMFNYYSTAILWARLLDIKAKRAHTALTSAEKEYRRYFVDKEYNLPAPIYHFLRSIGNIEEKRGKMIYLQDASLPVEVVGGRSGYFGPINDDTHLLYEEIPTLGVIGDVLMAMTSGQANPVPDIPIVPDQTVPTENLLGYPGVIAVRRDEIRQILNSVGITTQVFPEAIPNTRFNAELMQTINAYFASNVTFKIEKVDISALTSEGVESLLIVTEPPENENLANERWVNAVVQPKSVSTNSPAIIGSSYVFGFQLMKERFGGAWTNWSPVTAAPNQVWNIPPNWIANRNLRRQLPPNFANPQFVSLADSQSFRTQKVVEKLIVARR</sequence>
<reference evidence="2" key="1">
    <citation type="journal article" date="2020" name="Viruses">
        <title>Soybean Thrips (Thysanoptera: Thripidae) Harbor Highly Diverse Populations of Arthropod, Fungal and Plant Viruses.</title>
        <authorList>
            <person name="Thekke-Veetil T."/>
            <person name="Lagos-Kutz D."/>
            <person name="McCoppin N.K."/>
            <person name="Hartman G.L."/>
            <person name="Ju H.K."/>
            <person name="Lim H.S."/>
            <person name="Domier L.L."/>
        </authorList>
    </citation>
    <scope>NUCLEOTIDE SEQUENCE</scope>
    <source>
        <strain evidence="2">STN1PV11</strain>
    </source>
</reference>
<accession>A0A7T3R0M2</accession>
<dbReference type="EMBL" id="MW023859">
    <property type="protein sequence ID" value="QPZ88387.1"/>
    <property type="molecule type" value="Genomic_RNA"/>
</dbReference>
<protein>
    <submittedName>
        <fullName evidence="2">Putative capsid protein</fullName>
    </submittedName>
</protein>
<organism evidence="2">
    <name type="scientific">Soybean thrips partiti-like virus 11</name>
    <dbReference type="NCBI Taxonomy" id="2796573"/>
    <lineage>
        <taxon>Viruses</taxon>
        <taxon>Riboviria</taxon>
        <taxon>Orthornavirae</taxon>
        <taxon>Pisuviricota</taxon>
        <taxon>Duplopiviricetes</taxon>
        <taxon>Durnavirales</taxon>
        <taxon>Partitiviridae</taxon>
    </lineage>
</organism>
<evidence type="ECO:0000313" key="2">
    <source>
        <dbReference type="EMBL" id="QPZ88387.1"/>
    </source>
</evidence>
<feature type="region of interest" description="Disordered" evidence="1">
    <location>
        <begin position="1"/>
        <end position="97"/>
    </location>
</feature>